<keyword evidence="7" id="KW-0675">Receptor</keyword>
<keyword evidence="3" id="KW-0862">Zinc</keyword>
<dbReference type="InterPro" id="IPR050234">
    <property type="entry name" value="Nuclear_hormone_rcpt_NR1"/>
</dbReference>
<dbReference type="InterPro" id="IPR035500">
    <property type="entry name" value="NHR-like_dom_sf"/>
</dbReference>
<evidence type="ECO:0000256" key="5">
    <source>
        <dbReference type="ARBA" id="ARBA00023125"/>
    </source>
</evidence>
<dbReference type="GO" id="GO:0000978">
    <property type="term" value="F:RNA polymerase II cis-regulatory region sequence-specific DNA binding"/>
    <property type="evidence" value="ECO:0007669"/>
    <property type="project" value="TreeGrafter"/>
</dbReference>
<evidence type="ECO:0000313" key="8">
    <source>
        <dbReference type="EMBL" id="CAD7254096.1"/>
    </source>
</evidence>
<sequence>MPLDSKCKAGRLSFSSGPQIPFRQRMDNLVKLEVLKSAGGNLYEEHHRFITSFEREWRNDENIMLLLGAVSLFSPHRANVRHHDVIQLEQESYLYLLRRYLETKLVGCEARSQYLGLIRRMQDLRILNEKHVRVFLEVNPREVEPLLIEIFDLKHT</sequence>
<gene>
    <name evidence="8" type="ORF">DSTB1V02_LOCUS13842</name>
</gene>
<evidence type="ECO:0000256" key="1">
    <source>
        <dbReference type="ARBA" id="ARBA00022723"/>
    </source>
</evidence>
<dbReference type="GO" id="GO:0030154">
    <property type="term" value="P:cell differentiation"/>
    <property type="evidence" value="ECO:0007669"/>
    <property type="project" value="TreeGrafter"/>
</dbReference>
<evidence type="ECO:0000256" key="7">
    <source>
        <dbReference type="ARBA" id="ARBA00023170"/>
    </source>
</evidence>
<dbReference type="GO" id="GO:0004879">
    <property type="term" value="F:nuclear receptor activity"/>
    <property type="evidence" value="ECO:0007669"/>
    <property type="project" value="TreeGrafter"/>
</dbReference>
<keyword evidence="2" id="KW-0863">Zinc-finger</keyword>
<name>A0A7R9FTB9_9CRUS</name>
<evidence type="ECO:0000256" key="4">
    <source>
        <dbReference type="ARBA" id="ARBA00023015"/>
    </source>
</evidence>
<dbReference type="PANTHER" id="PTHR24082">
    <property type="entry name" value="NUCLEAR HORMONE RECEPTOR"/>
    <property type="match status" value="1"/>
</dbReference>
<evidence type="ECO:0008006" key="10">
    <source>
        <dbReference type="Google" id="ProtNLM"/>
    </source>
</evidence>
<evidence type="ECO:0000256" key="2">
    <source>
        <dbReference type="ARBA" id="ARBA00022771"/>
    </source>
</evidence>
<dbReference type="Proteomes" id="UP000677054">
    <property type="component" value="Unassembled WGS sequence"/>
</dbReference>
<keyword evidence="9" id="KW-1185">Reference proteome</keyword>
<keyword evidence="1" id="KW-0479">Metal-binding</keyword>
<keyword evidence="5" id="KW-0238">DNA-binding</keyword>
<evidence type="ECO:0000256" key="3">
    <source>
        <dbReference type="ARBA" id="ARBA00022833"/>
    </source>
</evidence>
<dbReference type="Gene3D" id="1.10.565.10">
    <property type="entry name" value="Retinoid X Receptor"/>
    <property type="match status" value="1"/>
</dbReference>
<dbReference type="AlphaFoldDB" id="A0A7R9FTB9"/>
<evidence type="ECO:0000313" key="9">
    <source>
        <dbReference type="Proteomes" id="UP000677054"/>
    </source>
</evidence>
<accession>A0A7R9FTB9</accession>
<organism evidence="8">
    <name type="scientific">Darwinula stevensoni</name>
    <dbReference type="NCBI Taxonomy" id="69355"/>
    <lineage>
        <taxon>Eukaryota</taxon>
        <taxon>Metazoa</taxon>
        <taxon>Ecdysozoa</taxon>
        <taxon>Arthropoda</taxon>
        <taxon>Crustacea</taxon>
        <taxon>Oligostraca</taxon>
        <taxon>Ostracoda</taxon>
        <taxon>Podocopa</taxon>
        <taxon>Podocopida</taxon>
        <taxon>Darwinulocopina</taxon>
        <taxon>Darwinuloidea</taxon>
        <taxon>Darwinulidae</taxon>
        <taxon>Darwinula</taxon>
    </lineage>
</organism>
<dbReference type="GO" id="GO:0008270">
    <property type="term" value="F:zinc ion binding"/>
    <property type="evidence" value="ECO:0007669"/>
    <property type="project" value="UniProtKB-KW"/>
</dbReference>
<dbReference type="SUPFAM" id="SSF48508">
    <property type="entry name" value="Nuclear receptor ligand-binding domain"/>
    <property type="match status" value="1"/>
</dbReference>
<dbReference type="GO" id="GO:0045944">
    <property type="term" value="P:positive regulation of transcription by RNA polymerase II"/>
    <property type="evidence" value="ECO:0007669"/>
    <property type="project" value="TreeGrafter"/>
</dbReference>
<proteinExistence type="predicted"/>
<dbReference type="GO" id="GO:0000122">
    <property type="term" value="P:negative regulation of transcription by RNA polymerase II"/>
    <property type="evidence" value="ECO:0007669"/>
    <property type="project" value="TreeGrafter"/>
</dbReference>
<dbReference type="EMBL" id="LR907344">
    <property type="protein sequence ID" value="CAD7254096.1"/>
    <property type="molecule type" value="Genomic_DNA"/>
</dbReference>
<protein>
    <recommendedName>
        <fullName evidence="10">NR LBD domain-containing protein</fullName>
    </recommendedName>
</protein>
<evidence type="ECO:0000256" key="6">
    <source>
        <dbReference type="ARBA" id="ARBA00023163"/>
    </source>
</evidence>
<dbReference type="EMBL" id="CAJPEV010007827">
    <property type="protein sequence ID" value="CAG0904949.1"/>
    <property type="molecule type" value="Genomic_DNA"/>
</dbReference>
<dbReference type="PANTHER" id="PTHR24082:SF283">
    <property type="entry name" value="NUCLEAR HORMONE RECEPTOR HR96"/>
    <property type="match status" value="1"/>
</dbReference>
<keyword evidence="6" id="KW-0804">Transcription</keyword>
<dbReference type="OrthoDB" id="6352325at2759"/>
<keyword evidence="4" id="KW-0805">Transcription regulation</keyword>
<reference evidence="8" key="1">
    <citation type="submission" date="2020-11" db="EMBL/GenBank/DDBJ databases">
        <authorList>
            <person name="Tran Van P."/>
        </authorList>
    </citation>
    <scope>NUCLEOTIDE SEQUENCE</scope>
</reference>